<reference evidence="2" key="1">
    <citation type="submission" date="2023-08" db="EMBL/GenBank/DDBJ databases">
        <authorList>
            <person name="Chen Y."/>
            <person name="Shah S."/>
            <person name="Dougan E. K."/>
            <person name="Thang M."/>
            <person name="Chan C."/>
        </authorList>
    </citation>
    <scope>NUCLEOTIDE SEQUENCE</scope>
</reference>
<proteinExistence type="predicted"/>
<dbReference type="AlphaFoldDB" id="A0AA36MGH4"/>
<accession>A0AA36MGH4</accession>
<organism evidence="2 3">
    <name type="scientific">Effrenium voratum</name>
    <dbReference type="NCBI Taxonomy" id="2562239"/>
    <lineage>
        <taxon>Eukaryota</taxon>
        <taxon>Sar</taxon>
        <taxon>Alveolata</taxon>
        <taxon>Dinophyceae</taxon>
        <taxon>Suessiales</taxon>
        <taxon>Symbiodiniaceae</taxon>
        <taxon>Effrenium</taxon>
    </lineage>
</organism>
<evidence type="ECO:0000313" key="2">
    <source>
        <dbReference type="EMBL" id="CAJ1370381.1"/>
    </source>
</evidence>
<feature type="region of interest" description="Disordered" evidence="1">
    <location>
        <begin position="1"/>
        <end position="22"/>
    </location>
</feature>
<protein>
    <submittedName>
        <fullName evidence="2">Uncharacterized protein</fullName>
    </submittedName>
</protein>
<name>A0AA36MGH4_9DINO</name>
<comment type="caution">
    <text evidence="2">The sequence shown here is derived from an EMBL/GenBank/DDBJ whole genome shotgun (WGS) entry which is preliminary data.</text>
</comment>
<dbReference type="Proteomes" id="UP001178507">
    <property type="component" value="Unassembled WGS sequence"/>
</dbReference>
<gene>
    <name evidence="2" type="ORF">EVOR1521_LOCUS956</name>
</gene>
<evidence type="ECO:0000256" key="1">
    <source>
        <dbReference type="SAM" id="MobiDB-lite"/>
    </source>
</evidence>
<dbReference type="EMBL" id="CAUJNA010000014">
    <property type="protein sequence ID" value="CAJ1370381.1"/>
    <property type="molecule type" value="Genomic_DNA"/>
</dbReference>
<evidence type="ECO:0000313" key="3">
    <source>
        <dbReference type="Proteomes" id="UP001178507"/>
    </source>
</evidence>
<sequence>MGCSNGKGNGKAVTASASSGRGTLRNKRTAMILDCDSESTAVASGPYITEASEVAQAEVQDLDALVLAADKAVLPLVECPEAETEPAAPACAFCC</sequence>
<keyword evidence="3" id="KW-1185">Reference proteome</keyword>